<dbReference type="KEGG" id="lbi:LEPBI_I2793"/>
<keyword evidence="2" id="KW-1185">Reference proteome</keyword>
<dbReference type="Proteomes" id="UP000001847">
    <property type="component" value="Chromosome I"/>
</dbReference>
<reference evidence="1 2" key="1">
    <citation type="journal article" date="2008" name="PLoS ONE">
        <title>Genome sequence of the saprophyte Leptospira biflexa provides insights into the evolution of Leptospira and the pathogenesis of leptospirosis.</title>
        <authorList>
            <person name="Picardeau M."/>
            <person name="Bulach D.M."/>
            <person name="Bouchier C."/>
            <person name="Zuerner R.L."/>
            <person name="Zidane N."/>
            <person name="Wilson P.J."/>
            <person name="Creno S."/>
            <person name="Kuczek E.S."/>
            <person name="Bommezzadri S."/>
            <person name="Davis J.C."/>
            <person name="McGrath A."/>
            <person name="Johnson M.J."/>
            <person name="Boursaux-Eude C."/>
            <person name="Seemann T."/>
            <person name="Rouy Z."/>
            <person name="Coppel R.L."/>
            <person name="Rood J.I."/>
            <person name="Lajus A."/>
            <person name="Davies J.K."/>
            <person name="Medigue C."/>
            <person name="Adler B."/>
        </authorList>
    </citation>
    <scope>NUCLEOTIDE SEQUENCE [LARGE SCALE GENOMIC DNA]</scope>
    <source>
        <strain evidence="2">Patoc 1 / ATCC 23582 / Paris</strain>
    </source>
</reference>
<evidence type="ECO:0000313" key="2">
    <source>
        <dbReference type="Proteomes" id="UP000001847"/>
    </source>
</evidence>
<gene>
    <name evidence="1" type="ordered locus">LEPBI_I2793</name>
</gene>
<organism evidence="1 2">
    <name type="scientific">Leptospira biflexa serovar Patoc (strain Patoc 1 / ATCC 23582 / Paris)</name>
    <dbReference type="NCBI Taxonomy" id="456481"/>
    <lineage>
        <taxon>Bacteria</taxon>
        <taxon>Pseudomonadati</taxon>
        <taxon>Spirochaetota</taxon>
        <taxon>Spirochaetia</taxon>
        <taxon>Leptospirales</taxon>
        <taxon>Leptospiraceae</taxon>
        <taxon>Leptospira</taxon>
    </lineage>
</organism>
<dbReference type="HOGENOM" id="CLU_3345330_0_0_12"/>
<evidence type="ECO:0000313" key="1">
    <source>
        <dbReference type="EMBL" id="ABZ98870.1"/>
    </source>
</evidence>
<accession>B0SNA3</accession>
<name>B0SNA3_LEPBP</name>
<sequence length="37" mass="4375">MKTDKDSHLRYTKSNLNAINTEESLTQLDSWMKYSKP</sequence>
<dbReference type="EMBL" id="CP000786">
    <property type="protein sequence ID" value="ABZ98870.1"/>
    <property type="molecule type" value="Genomic_DNA"/>
</dbReference>
<dbReference type="AlphaFoldDB" id="B0SNA3"/>
<protein>
    <submittedName>
        <fullName evidence="1">Uncharacterized protein</fullName>
    </submittedName>
</protein>
<proteinExistence type="predicted"/>
<dbReference type="STRING" id="456481.LEPBI_I2793"/>